<evidence type="ECO:0000313" key="1">
    <source>
        <dbReference type="EMBL" id="QCD59152.1"/>
    </source>
</evidence>
<organism evidence="1 2">
    <name type="scientific">Streptomyces hawaiiensis</name>
    <dbReference type="NCBI Taxonomy" id="67305"/>
    <lineage>
        <taxon>Bacteria</taxon>
        <taxon>Bacillati</taxon>
        <taxon>Actinomycetota</taxon>
        <taxon>Actinomycetes</taxon>
        <taxon>Kitasatosporales</taxon>
        <taxon>Streptomycetaceae</taxon>
        <taxon>Streptomyces</taxon>
    </lineage>
</organism>
<protein>
    <submittedName>
        <fullName evidence="1">Uncharacterized protein</fullName>
    </submittedName>
</protein>
<gene>
    <name evidence="1" type="ORF">CEB94_33215</name>
</gene>
<dbReference type="Proteomes" id="UP000495940">
    <property type="component" value="Chromosome"/>
</dbReference>
<name>A0A6G5RNL4_9ACTN</name>
<dbReference type="KEGG" id="shaw:CEB94_33215"/>
<accession>A0A6G5RNL4</accession>
<dbReference type="EMBL" id="CP021978">
    <property type="protein sequence ID" value="QCD59152.1"/>
    <property type="molecule type" value="Genomic_DNA"/>
</dbReference>
<dbReference type="AlphaFoldDB" id="A0A6G5RNL4"/>
<evidence type="ECO:0000313" key="2">
    <source>
        <dbReference type="Proteomes" id="UP000495940"/>
    </source>
</evidence>
<reference evidence="1 2" key="1">
    <citation type="submission" date="2017-06" db="EMBL/GenBank/DDBJ databases">
        <title>Complete Genome Sequence of Streptomyces hawaiiensis NRRL 15010 and insights into acyldepsipeptides biosynthesis.</title>
        <authorList>
            <person name="Mariita R.M."/>
            <person name="Sello J.K."/>
        </authorList>
    </citation>
    <scope>NUCLEOTIDE SEQUENCE [LARGE SCALE GENOMIC DNA]</scope>
    <source>
        <strain evidence="1 2">ATCC 12236</strain>
    </source>
</reference>
<sequence>MSIQDEAAAVRPLTLAWVSRHLEVGERIVRTEALHGGITAEMQRLTIGTRDGDIPITRTARVEGRCLKSQGVKPDAVVHLRPAAPSSRG</sequence>
<keyword evidence="2" id="KW-1185">Reference proteome</keyword>
<proteinExistence type="predicted"/>